<accession>F7VF91</accession>
<organism evidence="2 3">
    <name type="scientific">Acetobacter tropicalis NBRC 101654</name>
    <dbReference type="NCBI Taxonomy" id="749388"/>
    <lineage>
        <taxon>Bacteria</taxon>
        <taxon>Pseudomonadati</taxon>
        <taxon>Pseudomonadota</taxon>
        <taxon>Alphaproteobacteria</taxon>
        <taxon>Acetobacterales</taxon>
        <taxon>Acetobacteraceae</taxon>
        <taxon>Acetobacter</taxon>
    </lineage>
</organism>
<proteinExistence type="predicted"/>
<keyword evidence="1" id="KW-0732">Signal</keyword>
<evidence type="ECO:0000313" key="3">
    <source>
        <dbReference type="Proteomes" id="UP000004319"/>
    </source>
</evidence>
<evidence type="ECO:0000313" key="2">
    <source>
        <dbReference type="EMBL" id="GAA09036.1"/>
    </source>
</evidence>
<dbReference type="AlphaFoldDB" id="F7VF91"/>
<dbReference type="EMBL" id="BABS01000063">
    <property type="protein sequence ID" value="GAA09036.1"/>
    <property type="molecule type" value="Genomic_DNA"/>
</dbReference>
<dbReference type="Proteomes" id="UP000004319">
    <property type="component" value="Unassembled WGS sequence"/>
</dbReference>
<reference evidence="2 3" key="1">
    <citation type="journal article" date="2011" name="Biochem. Biophys. Res. Commun.">
        <title>Increased number of Arginine-based salt bridges contributes to the thermotolerance of thermotolerant acetic acid bacteria, Acetobacter tropicalis SKU1100.</title>
        <authorList>
            <person name="Matsutani M."/>
            <person name="Hirakawa H."/>
            <person name="Nishikura M."/>
            <person name="Soemphol W."/>
            <person name="Ali I.A.I."/>
            <person name="Yakushi T."/>
            <person name="Matsushita K."/>
        </authorList>
    </citation>
    <scope>NUCLEOTIDE SEQUENCE [LARGE SCALE GENOMIC DNA]</scope>
    <source>
        <strain evidence="2 3">NBRC 101654</strain>
    </source>
</reference>
<gene>
    <name evidence="2" type="ORF">ATPR_2040</name>
</gene>
<sequence>MAFVVRRRRTVFLTGSASTGASAAVSETSAPVSAGTSEAAAVTVLRLRVVVLRGRAGVFAVNMLSGMLQSFT</sequence>
<evidence type="ECO:0008006" key="4">
    <source>
        <dbReference type="Google" id="ProtNLM"/>
    </source>
</evidence>
<feature type="signal peptide" evidence="1">
    <location>
        <begin position="1"/>
        <end position="23"/>
    </location>
</feature>
<evidence type="ECO:0000256" key="1">
    <source>
        <dbReference type="SAM" id="SignalP"/>
    </source>
</evidence>
<name>F7VF91_9PROT</name>
<comment type="caution">
    <text evidence="2">The sequence shown here is derived from an EMBL/GenBank/DDBJ whole genome shotgun (WGS) entry which is preliminary data.</text>
</comment>
<feature type="chain" id="PRO_5003363563" description="Secreted protein" evidence="1">
    <location>
        <begin position="24"/>
        <end position="72"/>
    </location>
</feature>
<protein>
    <recommendedName>
        <fullName evidence="4">Secreted protein</fullName>
    </recommendedName>
</protein>